<name>A0A1Q8V560_9ACTO</name>
<proteinExistence type="predicted"/>
<accession>A0A1Q8V560</accession>
<dbReference type="EMBL" id="MSGO01000061">
    <property type="protein sequence ID" value="OLL13820.1"/>
    <property type="molecule type" value="Genomic_DNA"/>
</dbReference>
<reference evidence="3 4" key="1">
    <citation type="submission" date="2016-12" db="EMBL/GenBank/DDBJ databases">
        <title>Genomic comparison of strains in the 'Actinomyces naeslundii' group.</title>
        <authorList>
            <person name="Mughal S.R."/>
            <person name="Do T."/>
            <person name="Gilbert S.C."/>
            <person name="Witherden E.A."/>
            <person name="Didelot X."/>
            <person name="Beighton D."/>
        </authorList>
    </citation>
    <scope>NUCLEOTIDE SEQUENCE [LARGE SCALE GENOMIC DNA]</scope>
    <source>
        <strain evidence="2 4">R21091</strain>
        <strain evidence="1 3">S64C</strain>
    </source>
</reference>
<gene>
    <name evidence="2" type="ORF">BKH31_12670</name>
    <name evidence="1" type="ORF">BKH32_11870</name>
</gene>
<dbReference type="AlphaFoldDB" id="A0A1Q8V560"/>
<dbReference type="RefSeq" id="WP_075250212.1">
    <property type="nucleotide sequence ID" value="NZ_MSGO01000061.1"/>
</dbReference>
<evidence type="ECO:0000313" key="2">
    <source>
        <dbReference type="EMBL" id="OLO43227.1"/>
    </source>
</evidence>
<sequence length="143" mass="15514">MPDVAALNDAKEMLDAGLELTGIRFDRLAIDLTDTMGEDGETPLEIECVLGTRQEGSQFGARFEFQVTAPQWSAVIGVVTEYTAAQDFELSEQAPADFASKVAIMAAFPYIREALANLTMRVTGAAALLPIIRQGELTFRSKP</sequence>
<comment type="caution">
    <text evidence="2">The sequence shown here is derived from an EMBL/GenBank/DDBJ whole genome shotgun (WGS) entry which is preliminary data.</text>
</comment>
<dbReference type="EMBL" id="MSKK01000070">
    <property type="protein sequence ID" value="OLO43227.1"/>
    <property type="molecule type" value="Genomic_DNA"/>
</dbReference>
<protein>
    <recommendedName>
        <fullName evidence="5">Preprotein translocase subunit SecB</fullName>
    </recommendedName>
</protein>
<dbReference type="Proteomes" id="UP000185736">
    <property type="component" value="Unassembled WGS sequence"/>
</dbReference>
<evidence type="ECO:0000313" key="3">
    <source>
        <dbReference type="Proteomes" id="UP000185736"/>
    </source>
</evidence>
<evidence type="ECO:0008006" key="5">
    <source>
        <dbReference type="Google" id="ProtNLM"/>
    </source>
</evidence>
<evidence type="ECO:0000313" key="4">
    <source>
        <dbReference type="Proteomes" id="UP000186471"/>
    </source>
</evidence>
<organism evidence="2 4">
    <name type="scientific">Actinomyces oris</name>
    <dbReference type="NCBI Taxonomy" id="544580"/>
    <lineage>
        <taxon>Bacteria</taxon>
        <taxon>Bacillati</taxon>
        <taxon>Actinomycetota</taxon>
        <taxon>Actinomycetes</taxon>
        <taxon>Actinomycetales</taxon>
        <taxon>Actinomycetaceae</taxon>
        <taxon>Actinomyces</taxon>
    </lineage>
</organism>
<evidence type="ECO:0000313" key="1">
    <source>
        <dbReference type="EMBL" id="OLL13820.1"/>
    </source>
</evidence>
<dbReference type="OrthoDB" id="4236906at2"/>
<dbReference type="Proteomes" id="UP000186471">
    <property type="component" value="Unassembled WGS sequence"/>
</dbReference>